<comment type="caution">
    <text evidence="1">The sequence shown here is derived from an EMBL/GenBank/DDBJ whole genome shotgun (WGS) entry which is preliminary data.</text>
</comment>
<dbReference type="EMBL" id="ADFP01000121">
    <property type="protein sequence ID" value="EFB89753.1"/>
    <property type="molecule type" value="Genomic_DNA"/>
</dbReference>
<evidence type="ECO:0000313" key="2">
    <source>
        <dbReference type="Proteomes" id="UP000006462"/>
    </source>
</evidence>
<keyword evidence="2" id="KW-1185">Reference proteome</keyword>
<name>A0ABP2HQQ8_9BACT</name>
<reference evidence="1 2" key="1">
    <citation type="submission" date="2009-12" db="EMBL/GenBank/DDBJ databases">
        <authorList>
            <person name="Shrivastava S."/>
            <person name="Madupu R."/>
            <person name="Durkin A.S."/>
            <person name="Torralba M."/>
            <person name="Methe B."/>
            <person name="Sutton G.G."/>
            <person name="Strausberg R.L."/>
            <person name="Nelson K.E."/>
        </authorList>
    </citation>
    <scope>NUCLEOTIDE SEQUENCE [LARGE SCALE GENOMIC DNA]</scope>
    <source>
        <strain evidence="1 2">W5455</strain>
    </source>
</reference>
<sequence length="209" mass="23122">MDSNVGTVPFVKKTSPFIVAIAGNGHDAGKTTVGDFIADVLTRVYSLDSIRLPLAAPLKEFCTNLYGVPFNWVNKDEYNKEIGTVPRSVLIDVGQALTSHYPAIFVEALCRRVKRDFANENFYTPSIVIVDDLRFQVELETLKKSFPNAVLSCFVERKKAKNEFKNTSMDADLVHETSVRFSNNSDLGRLYTCACDIAKEIAGCVGAVL</sequence>
<dbReference type="Proteomes" id="UP000006462">
    <property type="component" value="Unassembled WGS sequence"/>
</dbReference>
<organism evidence="1 2">
    <name type="scientific">Pyramidobacter piscolens W5455</name>
    <dbReference type="NCBI Taxonomy" id="352165"/>
    <lineage>
        <taxon>Bacteria</taxon>
        <taxon>Thermotogati</taxon>
        <taxon>Synergistota</taxon>
        <taxon>Synergistia</taxon>
        <taxon>Synergistales</taxon>
        <taxon>Dethiosulfovibrionaceae</taxon>
        <taxon>Pyramidobacter</taxon>
    </lineage>
</organism>
<dbReference type="InterPro" id="IPR027417">
    <property type="entry name" value="P-loop_NTPase"/>
</dbReference>
<dbReference type="Gene3D" id="3.40.50.300">
    <property type="entry name" value="P-loop containing nucleotide triphosphate hydrolases"/>
    <property type="match status" value="1"/>
</dbReference>
<proteinExistence type="predicted"/>
<protein>
    <submittedName>
        <fullName evidence="1">Uncharacterized protein</fullName>
    </submittedName>
</protein>
<accession>A0ABP2HQQ8</accession>
<gene>
    <name evidence="1" type="ORF">HMPREF7215_2567</name>
</gene>
<dbReference type="RefSeq" id="WP_009165758.1">
    <property type="nucleotide sequence ID" value="NZ_ADFP01000121.1"/>
</dbReference>
<evidence type="ECO:0000313" key="1">
    <source>
        <dbReference type="EMBL" id="EFB89753.1"/>
    </source>
</evidence>